<dbReference type="STRING" id="1094491.BBbe_10630"/>
<dbReference type="InterPro" id="IPR037058">
    <property type="entry name" value="Falgellar_hook_FlgE_sf"/>
</dbReference>
<reference evidence="10 11" key="1">
    <citation type="journal article" date="2013" name="PLoS Genet.">
        <title>A gene transfer agent and a dynamic repertoire of secretion systems hold the keys to the explosive radiation of the emerging pathogen Bartonella.</title>
        <authorList>
            <person name="Guy L."/>
            <person name="Nystedt B."/>
            <person name="Toft C."/>
            <person name="Zaremba-Niedzwiedzka K."/>
            <person name="Berglund E.C."/>
            <person name="Granberg F."/>
            <person name="Naslund K."/>
            <person name="Eriksson A.S."/>
            <person name="Andersson S.G."/>
        </authorList>
    </citation>
    <scope>NUCLEOTIDE SEQUENCE [LARGE SCALE GENOMIC DNA]</scope>
    <source>
        <strain evidence="10 11">91-4</strain>
    </source>
</reference>
<dbReference type="GO" id="GO:0071978">
    <property type="term" value="P:bacterial-type flagellum-dependent swarming motility"/>
    <property type="evidence" value="ECO:0007669"/>
    <property type="project" value="TreeGrafter"/>
</dbReference>
<dbReference type="SUPFAM" id="SSF117143">
    <property type="entry name" value="Flagellar hook protein flgE"/>
    <property type="match status" value="1"/>
</dbReference>
<dbReference type="InterPro" id="IPR020013">
    <property type="entry name" value="Flagellar_FlgE/F/G"/>
</dbReference>
<keyword evidence="10" id="KW-0966">Cell projection</keyword>
<dbReference type="Pfam" id="PF22692">
    <property type="entry name" value="LlgE_F_G_D1"/>
    <property type="match status" value="1"/>
</dbReference>
<evidence type="ECO:0000313" key="10">
    <source>
        <dbReference type="EMBL" id="ENN90153.1"/>
    </source>
</evidence>
<organism evidence="10 11">
    <name type="scientific">Bartonella bovis 91-4</name>
    <dbReference type="NCBI Taxonomy" id="1094491"/>
    <lineage>
        <taxon>Bacteria</taxon>
        <taxon>Pseudomonadati</taxon>
        <taxon>Pseudomonadota</taxon>
        <taxon>Alphaproteobacteria</taxon>
        <taxon>Hyphomicrobiales</taxon>
        <taxon>Bartonellaceae</taxon>
        <taxon>Bartonella</taxon>
    </lineage>
</organism>
<feature type="domain" description="Flagellar basal-body/hook protein C-terminal" evidence="7">
    <location>
        <begin position="358"/>
        <end position="402"/>
    </location>
</feature>
<evidence type="ECO:0000259" key="8">
    <source>
        <dbReference type="Pfam" id="PF07559"/>
    </source>
</evidence>
<evidence type="ECO:0000259" key="7">
    <source>
        <dbReference type="Pfam" id="PF06429"/>
    </source>
</evidence>
<comment type="caution">
    <text evidence="10">The sequence shown here is derived from an EMBL/GenBank/DDBJ whole genome shotgun (WGS) entry which is preliminary data.</text>
</comment>
<keyword evidence="11" id="KW-1185">Reference proteome</keyword>
<proteinExistence type="inferred from homology"/>
<dbReference type="Pfam" id="PF07559">
    <property type="entry name" value="FlgE_D2"/>
    <property type="match status" value="1"/>
</dbReference>
<dbReference type="EMBL" id="AGWA01000019">
    <property type="protein sequence ID" value="ENN90153.1"/>
    <property type="molecule type" value="Genomic_DNA"/>
</dbReference>
<dbReference type="OrthoDB" id="8372879at2"/>
<comment type="similarity">
    <text evidence="2 5">Belongs to the flagella basal body rod proteins family.</text>
</comment>
<dbReference type="InterPro" id="IPR011491">
    <property type="entry name" value="FlgE_D2"/>
</dbReference>
<dbReference type="Pfam" id="PF06429">
    <property type="entry name" value="Flg_bbr_C"/>
    <property type="match status" value="1"/>
</dbReference>
<evidence type="ECO:0000256" key="4">
    <source>
        <dbReference type="ARBA" id="ARBA00023143"/>
    </source>
</evidence>
<protein>
    <recommendedName>
        <fullName evidence="3">Flagellar hook protein FlgE</fullName>
    </recommendedName>
</protein>
<dbReference type="InterPro" id="IPR037925">
    <property type="entry name" value="FlgE/F/G-like"/>
</dbReference>
<dbReference type="RefSeq" id="WP_010701575.1">
    <property type="nucleotide sequence ID" value="NZ_CM001844.1"/>
</dbReference>
<evidence type="ECO:0000256" key="2">
    <source>
        <dbReference type="ARBA" id="ARBA00009677"/>
    </source>
</evidence>
<evidence type="ECO:0000256" key="1">
    <source>
        <dbReference type="ARBA" id="ARBA00004117"/>
    </source>
</evidence>
<name>N6UIT2_9HYPH</name>
<dbReference type="PATRIC" id="fig|1094491.5.peg.1159"/>
<keyword evidence="4 5" id="KW-0975">Bacterial flagellum</keyword>
<evidence type="ECO:0000256" key="3">
    <source>
        <dbReference type="ARBA" id="ARBA00019015"/>
    </source>
</evidence>
<dbReference type="PANTHER" id="PTHR30435:SF19">
    <property type="entry name" value="FLAGELLAR BASAL-BODY ROD PROTEIN FLGG"/>
    <property type="match status" value="1"/>
</dbReference>
<gene>
    <name evidence="10" type="primary">flgE</name>
    <name evidence="10" type="ORF">BBbe_10630</name>
</gene>
<dbReference type="eggNOG" id="COG1749">
    <property type="taxonomic scope" value="Bacteria"/>
</dbReference>
<dbReference type="PANTHER" id="PTHR30435">
    <property type="entry name" value="FLAGELLAR PROTEIN"/>
    <property type="match status" value="1"/>
</dbReference>
<feature type="domain" description="Flagellar basal body rod protein N-terminal" evidence="6">
    <location>
        <begin position="7"/>
        <end position="37"/>
    </location>
</feature>
<feature type="domain" description="Flagellar hook protein FlgE/F/G-like D1" evidence="9">
    <location>
        <begin position="84"/>
        <end position="135"/>
    </location>
</feature>
<dbReference type="HOGENOM" id="CLU_013687_2_3_5"/>
<dbReference type="InterPro" id="IPR053967">
    <property type="entry name" value="LlgE_F_G-like_D1"/>
</dbReference>
<comment type="subcellular location">
    <subcellularLocation>
        <location evidence="1 5">Bacterial flagellum basal body</location>
    </subcellularLocation>
</comment>
<dbReference type="InterPro" id="IPR001444">
    <property type="entry name" value="Flag_bb_rod_N"/>
</dbReference>
<dbReference type="NCBIfam" id="TIGR03506">
    <property type="entry name" value="FlgEFG_subfam"/>
    <property type="match status" value="1"/>
</dbReference>
<evidence type="ECO:0000256" key="5">
    <source>
        <dbReference type="RuleBase" id="RU362116"/>
    </source>
</evidence>
<evidence type="ECO:0000259" key="6">
    <source>
        <dbReference type="Pfam" id="PF00460"/>
    </source>
</evidence>
<sequence>MSIYGMMRTGVSGMNAQGTRLSGVAENVANANTIGYKRTDVQFSNYVVPSGDYAYVPGGVRSHVGHDISISGPARATGRMGDVMIDGNGFFRVADENGVEYLTRAGSFSRDKDGYVRNVTGHYLLDEDGQRIQIKGGPTDLFGPEVTTKIDFKVNFDASAMVLDPPGGDIDPSDPESYNHKKSVTTYDSQGKQVQVEFYMRKTDDNEWTVDAYVGDEQVGTTNLVFDKDGNLKDPVDDFKLTLPESDGANGTFEVDVNMGGVGKDSLVTQVGNLSAFEIEADGMESGAFDGFTFGRNGEIEVRYTNHQMRVVGYVGMTTVTSPESLTVLSGSVFGVNSRTGGQMMGRPGDGVFGSLYSGYLEDSNVEMSDELTDMIEAQRSYTANSKVFQTGSELMDVIVNLKR</sequence>
<dbReference type="GO" id="GO:0009425">
    <property type="term" value="C:bacterial-type flagellum basal body"/>
    <property type="evidence" value="ECO:0007669"/>
    <property type="project" value="UniProtKB-SubCell"/>
</dbReference>
<dbReference type="Proteomes" id="UP000014038">
    <property type="component" value="Chromosome"/>
</dbReference>
<dbReference type="Gene3D" id="2.60.98.20">
    <property type="entry name" value="Flagellar hook protein FlgE"/>
    <property type="match status" value="1"/>
</dbReference>
<keyword evidence="10" id="KW-0969">Cilium</keyword>
<evidence type="ECO:0000259" key="9">
    <source>
        <dbReference type="Pfam" id="PF22692"/>
    </source>
</evidence>
<keyword evidence="10" id="KW-0282">Flagellum</keyword>
<evidence type="ECO:0000313" key="11">
    <source>
        <dbReference type="Proteomes" id="UP000014038"/>
    </source>
</evidence>
<dbReference type="InterPro" id="IPR010930">
    <property type="entry name" value="Flg_bb/hook_C_dom"/>
</dbReference>
<accession>N6UIT2</accession>
<dbReference type="Pfam" id="PF00460">
    <property type="entry name" value="Flg_bb_rod"/>
    <property type="match status" value="1"/>
</dbReference>
<dbReference type="AlphaFoldDB" id="N6UIT2"/>
<feature type="domain" description="Flagellar hook protein FlgE D2" evidence="8">
    <location>
        <begin position="155"/>
        <end position="278"/>
    </location>
</feature>